<dbReference type="Gene3D" id="3.30.70.100">
    <property type="match status" value="1"/>
</dbReference>
<accession>A0A5B8J4G3</accession>
<organism evidence="1 2">
    <name type="scientific">Qingshengfaniella alkalisoli</name>
    <dbReference type="NCBI Taxonomy" id="2599296"/>
    <lineage>
        <taxon>Bacteria</taxon>
        <taxon>Pseudomonadati</taxon>
        <taxon>Pseudomonadota</taxon>
        <taxon>Alphaproteobacteria</taxon>
        <taxon>Rhodobacterales</taxon>
        <taxon>Paracoccaceae</taxon>
        <taxon>Qingshengfaniella</taxon>
    </lineage>
</organism>
<evidence type="ECO:0000313" key="2">
    <source>
        <dbReference type="Proteomes" id="UP000318483"/>
    </source>
</evidence>
<dbReference type="Proteomes" id="UP000318483">
    <property type="component" value="Plasmid unnamed4"/>
</dbReference>
<name>A0A5B8J4G3_9RHOB</name>
<dbReference type="OrthoDB" id="6369070at2"/>
<dbReference type="EMBL" id="CP042265">
    <property type="protein sequence ID" value="QDY71598.1"/>
    <property type="molecule type" value="Genomic_DNA"/>
</dbReference>
<geneLocation type="plasmid" evidence="1 2">
    <name>unnamed4</name>
</geneLocation>
<proteinExistence type="predicted"/>
<dbReference type="RefSeq" id="WP_146367012.1">
    <property type="nucleotide sequence ID" value="NZ_CP042265.1"/>
</dbReference>
<reference evidence="1 2" key="1">
    <citation type="submission" date="2019-07" db="EMBL/GenBank/DDBJ databases">
        <title>Litoreibacter alkalisoli sp. nov., isolated from saline-alkaline soil.</title>
        <authorList>
            <person name="Wang S."/>
            <person name="Xu L."/>
            <person name="Xing Y.-T."/>
            <person name="Sun J.-Q."/>
        </authorList>
    </citation>
    <scope>NUCLEOTIDE SEQUENCE [LARGE SCALE GENOMIC DNA]</scope>
    <source>
        <strain evidence="1 2">LN3S51</strain>
        <plasmid evidence="1 2">unnamed4</plasmid>
    </source>
</reference>
<evidence type="ECO:0000313" key="1">
    <source>
        <dbReference type="EMBL" id="QDY71598.1"/>
    </source>
</evidence>
<keyword evidence="1" id="KW-0614">Plasmid</keyword>
<gene>
    <name evidence="1" type="ORF">FPZ52_18165</name>
</gene>
<protein>
    <recommendedName>
        <fullName evidence="3">EthD domain-containing protein</fullName>
    </recommendedName>
</protein>
<dbReference type="AlphaFoldDB" id="A0A5B8J4G3"/>
<sequence>MDDGAGLILFHRRRPSLSRSAFLDDWARRRASQVNGPGLGLTRYAQLHQVSRLHPIYLAGRVSRSWPVMCLLALLNRRTLPSPRPCRAGWDIVELFEWSRIADMRKALQSDAFQRFQTDGADGIRRATVSSMAWVCSRNAVTSATEVARAASVYAIHPRKSLDITEMRDYWLSAHGPFVAGLQSKIGFSSYDQFLPDVTPMRMPHPVFSQTPAGIAWLGYPTFGQICKGLVSPRSFLANLRLVIDEARFIDAGRADLAVGHVRFAQSWPDEALRNPAPKI</sequence>
<keyword evidence="2" id="KW-1185">Reference proteome</keyword>
<evidence type="ECO:0008006" key="3">
    <source>
        <dbReference type="Google" id="ProtNLM"/>
    </source>
</evidence>
<dbReference type="KEGG" id="lit:FPZ52_18165"/>